<reference evidence="6 7" key="1">
    <citation type="submission" date="2019-09" db="EMBL/GenBank/DDBJ databases">
        <authorList>
            <person name="Chandra G."/>
            <person name="Truman W A."/>
        </authorList>
    </citation>
    <scope>NUCLEOTIDE SEQUENCE [LARGE SCALE GENOMIC DNA]</scope>
    <source>
        <strain evidence="6">PS704</strain>
    </source>
</reference>
<feature type="transmembrane region" description="Helical" evidence="5">
    <location>
        <begin position="95"/>
        <end position="122"/>
    </location>
</feature>
<name>A0A5E7C1V7_PSEFL</name>
<dbReference type="RefSeq" id="WP_150638309.1">
    <property type="nucleotide sequence ID" value="NZ_CABVHP010000006.1"/>
</dbReference>
<keyword evidence="4 5" id="KW-0472">Membrane</keyword>
<keyword evidence="2 5" id="KW-0812">Transmembrane</keyword>
<evidence type="ECO:0000256" key="2">
    <source>
        <dbReference type="ARBA" id="ARBA00022692"/>
    </source>
</evidence>
<organism evidence="6 7">
    <name type="scientific">Pseudomonas fluorescens</name>
    <dbReference type="NCBI Taxonomy" id="294"/>
    <lineage>
        <taxon>Bacteria</taxon>
        <taxon>Pseudomonadati</taxon>
        <taxon>Pseudomonadota</taxon>
        <taxon>Gammaproteobacteria</taxon>
        <taxon>Pseudomonadales</taxon>
        <taxon>Pseudomonadaceae</taxon>
        <taxon>Pseudomonas</taxon>
    </lineage>
</organism>
<feature type="transmembrane region" description="Helical" evidence="5">
    <location>
        <begin position="35"/>
        <end position="53"/>
    </location>
</feature>
<comment type="subcellular location">
    <subcellularLocation>
        <location evidence="1">Membrane</location>
        <topology evidence="1">Multi-pass membrane protein</topology>
    </subcellularLocation>
</comment>
<feature type="transmembrane region" description="Helical" evidence="5">
    <location>
        <begin position="376"/>
        <end position="394"/>
    </location>
</feature>
<feature type="transmembrane region" description="Helical" evidence="5">
    <location>
        <begin position="305"/>
        <end position="324"/>
    </location>
</feature>
<dbReference type="AlphaFoldDB" id="A0A5E7C1V7"/>
<accession>A0A5E7C1V7</accession>
<feature type="transmembrane region" description="Helical" evidence="5">
    <location>
        <begin position="336"/>
        <end position="355"/>
    </location>
</feature>
<feature type="transmembrane region" description="Helical" evidence="5">
    <location>
        <begin position="400"/>
        <end position="418"/>
    </location>
</feature>
<dbReference type="EMBL" id="CABVHP010000006">
    <property type="protein sequence ID" value="VVN98359.1"/>
    <property type="molecule type" value="Genomic_DNA"/>
</dbReference>
<dbReference type="InterPro" id="IPR052556">
    <property type="entry name" value="PolySynth_Transporter"/>
</dbReference>
<feature type="transmembrane region" description="Helical" evidence="5">
    <location>
        <begin position="225"/>
        <end position="243"/>
    </location>
</feature>
<feature type="transmembrane region" description="Helical" evidence="5">
    <location>
        <begin position="184"/>
        <end position="204"/>
    </location>
</feature>
<evidence type="ECO:0000256" key="4">
    <source>
        <dbReference type="ARBA" id="ARBA00023136"/>
    </source>
</evidence>
<proteinExistence type="predicted"/>
<dbReference type="Pfam" id="PF01943">
    <property type="entry name" value="Polysacc_synt"/>
    <property type="match status" value="1"/>
</dbReference>
<keyword evidence="3 5" id="KW-1133">Transmembrane helix</keyword>
<dbReference type="InterPro" id="IPR002797">
    <property type="entry name" value="Polysacc_synth"/>
</dbReference>
<dbReference type="GO" id="GO:0016020">
    <property type="term" value="C:membrane"/>
    <property type="evidence" value="ECO:0007669"/>
    <property type="project" value="UniProtKB-SubCell"/>
</dbReference>
<evidence type="ECO:0000256" key="1">
    <source>
        <dbReference type="ARBA" id="ARBA00004141"/>
    </source>
</evidence>
<protein>
    <submittedName>
        <fullName evidence="6">Uncharacterized protein</fullName>
    </submittedName>
</protein>
<evidence type="ECO:0000313" key="7">
    <source>
        <dbReference type="Proteomes" id="UP000326557"/>
    </source>
</evidence>
<evidence type="ECO:0000313" key="6">
    <source>
        <dbReference type="EMBL" id="VVN98359.1"/>
    </source>
</evidence>
<dbReference type="PANTHER" id="PTHR43424">
    <property type="entry name" value="LOCUS PUTATIVE PROTEIN 1-RELATED"/>
    <property type="match status" value="1"/>
</dbReference>
<feature type="transmembrane region" description="Helical" evidence="5">
    <location>
        <begin position="59"/>
        <end position="83"/>
    </location>
</feature>
<gene>
    <name evidence="6" type="ORF">PS704_02440</name>
</gene>
<dbReference type="Proteomes" id="UP000326557">
    <property type="component" value="Unassembled WGS sequence"/>
</dbReference>
<evidence type="ECO:0000256" key="3">
    <source>
        <dbReference type="ARBA" id="ARBA00022989"/>
    </source>
</evidence>
<evidence type="ECO:0000256" key="5">
    <source>
        <dbReference type="SAM" id="Phobius"/>
    </source>
</evidence>
<dbReference type="CDD" id="cd13128">
    <property type="entry name" value="MATE_Wzx_like"/>
    <property type="match status" value="1"/>
</dbReference>
<dbReference type="PANTHER" id="PTHR43424:SF1">
    <property type="entry name" value="LOCUS PUTATIVE PROTEIN 1-RELATED"/>
    <property type="match status" value="1"/>
</dbReference>
<sequence length="437" mass="48488">MNVIEVSAKLRRSLKINVEFFGFLKNSGWLLFDRLVRLLLGVLVSAWVARYLGPESYGKLAYAFAFLAFFQVLVSVGLDGIVVREISRDQTRADLVLGTALTLRIATGLLGWLFGTLLVWAIGGSDSAVLFALCAAGLAFQAADTVDLWFQSCSRSVRTVVSKLCAYGVSNAAKVLCIVNEAPLTYFAVIASLEVVLSALALYISYRGDSIQRPWRFEAERVVPMLKESWPVLVSGLAIIAYLKSDQLMVEHFMGVEALGIYYSAVTLTSLCYFVPVLLNTSSAPFLHRLAASDAAKFDRLMRQYFSAVFVMGVMAFLFLYFLAEPLVLLLYGADYLAAVNVIKVHSLAVVFIFMGSAQNNWLIAKKQVNQMFYRSLITISIGVLLNLWLIPWLGLQGSALSFVVASAMGLFFSNFFINRDLFLTQITCFSFKRYKA</sequence>
<dbReference type="OrthoDB" id="103403at2"/>
<feature type="transmembrane region" description="Helical" evidence="5">
    <location>
        <begin position="259"/>
        <end position="279"/>
    </location>
</feature>